<keyword evidence="1" id="KW-0812">Transmembrane</keyword>
<feature type="transmembrane region" description="Helical" evidence="1">
    <location>
        <begin position="244"/>
        <end position="267"/>
    </location>
</feature>
<evidence type="ECO:0000313" key="3">
    <source>
        <dbReference type="Proteomes" id="UP001432027"/>
    </source>
</evidence>
<dbReference type="Pfam" id="PF10317">
    <property type="entry name" value="7TM_GPCR_Srd"/>
    <property type="match status" value="1"/>
</dbReference>
<feature type="non-terminal residue" evidence="2">
    <location>
        <position position="1"/>
    </location>
</feature>
<feature type="transmembrane region" description="Helical" evidence="1">
    <location>
        <begin position="179"/>
        <end position="204"/>
    </location>
</feature>
<evidence type="ECO:0008006" key="4">
    <source>
        <dbReference type="Google" id="ProtNLM"/>
    </source>
</evidence>
<protein>
    <recommendedName>
        <fullName evidence="4">G protein-coupled receptor</fullName>
    </recommendedName>
</protein>
<feature type="non-terminal residue" evidence="2">
    <location>
        <position position="318"/>
    </location>
</feature>
<feature type="transmembrane region" description="Helical" evidence="1">
    <location>
        <begin position="28"/>
        <end position="47"/>
    </location>
</feature>
<dbReference type="EMBL" id="BTSX01000004">
    <property type="protein sequence ID" value="GMS92206.1"/>
    <property type="molecule type" value="Genomic_DNA"/>
</dbReference>
<gene>
    <name evidence="2" type="ORF">PENTCL1PPCAC_14381</name>
</gene>
<evidence type="ECO:0000256" key="1">
    <source>
        <dbReference type="SAM" id="Phobius"/>
    </source>
</evidence>
<keyword evidence="1" id="KW-1133">Transmembrane helix</keyword>
<dbReference type="AlphaFoldDB" id="A0AAV5T9H3"/>
<proteinExistence type="predicted"/>
<keyword evidence="3" id="KW-1185">Reference proteome</keyword>
<feature type="transmembrane region" description="Helical" evidence="1">
    <location>
        <begin position="273"/>
        <end position="294"/>
    </location>
</feature>
<reference evidence="2" key="1">
    <citation type="submission" date="2023-10" db="EMBL/GenBank/DDBJ databases">
        <title>Genome assembly of Pristionchus species.</title>
        <authorList>
            <person name="Yoshida K."/>
            <person name="Sommer R.J."/>
        </authorList>
    </citation>
    <scope>NUCLEOTIDE SEQUENCE</scope>
    <source>
        <strain evidence="2">RS0144</strain>
    </source>
</reference>
<evidence type="ECO:0000313" key="2">
    <source>
        <dbReference type="EMBL" id="GMS92206.1"/>
    </source>
</evidence>
<accession>A0AAV5T9H3</accession>
<feature type="transmembrane region" description="Helical" evidence="1">
    <location>
        <begin position="81"/>
        <end position="105"/>
    </location>
</feature>
<dbReference type="PANTHER" id="PTHR22943">
    <property type="entry name" value="7-TRANSMEMBRANE DOMAIN RECEPTOR C.ELEGANS"/>
    <property type="match status" value="1"/>
</dbReference>
<comment type="caution">
    <text evidence="2">The sequence shown here is derived from an EMBL/GenBank/DDBJ whole genome shotgun (WGS) entry which is preliminary data.</text>
</comment>
<name>A0AAV5T9H3_9BILA</name>
<feature type="transmembrane region" description="Helical" evidence="1">
    <location>
        <begin position="59"/>
        <end position="75"/>
    </location>
</feature>
<dbReference type="Proteomes" id="UP001432027">
    <property type="component" value="Unassembled WGS sequence"/>
</dbReference>
<dbReference type="PANTHER" id="PTHR22943:SF248">
    <property type="entry name" value="SEVEN TM RECEPTOR"/>
    <property type="match status" value="1"/>
</dbReference>
<feature type="transmembrane region" description="Helical" evidence="1">
    <location>
        <begin position="117"/>
        <end position="137"/>
    </location>
</feature>
<keyword evidence="1" id="KW-0472">Membrane</keyword>
<dbReference type="InterPro" id="IPR019421">
    <property type="entry name" value="7TM_GPCR_serpentine_rcpt_Srd"/>
</dbReference>
<organism evidence="2 3">
    <name type="scientific">Pristionchus entomophagus</name>
    <dbReference type="NCBI Taxonomy" id="358040"/>
    <lineage>
        <taxon>Eukaryota</taxon>
        <taxon>Metazoa</taxon>
        <taxon>Ecdysozoa</taxon>
        <taxon>Nematoda</taxon>
        <taxon>Chromadorea</taxon>
        <taxon>Rhabditida</taxon>
        <taxon>Rhabditina</taxon>
        <taxon>Diplogasteromorpha</taxon>
        <taxon>Diplogasteroidea</taxon>
        <taxon>Neodiplogasteridae</taxon>
        <taxon>Pristionchus</taxon>
    </lineage>
</organism>
<sequence>SGLAGLVLNAAVLFLLWTKKIRSGWSTYRVGISFTALQGLCISLLAVISCQVHLFNSQNYVLIFYGPIAYLPQIYNDIAMFLNLVLVIGVWEFVPATCLMQYLALCKPDFSNRKRLSISYLLSILLLLSSLPHYTVFHNPASQRPYFEDIARRVHELADDDVFVVYAVTLFGTPQNEKAVINLAAFVVVPSFNIAFLVFCWCCAKISRALSAFGVKLSARTAAMQRTFLKMLLLQWVDMPFAQCLLPLAVLSVPVGMFVWSLISGLAMDKRTLVISFSVWAVPIVQGAVALVYVNGMAVASSKNGQDPSMRTRMSTVV</sequence>